<dbReference type="RefSeq" id="WP_096994956.1">
    <property type="nucleotide sequence ID" value="NZ_JBHSII010000011.1"/>
</dbReference>
<comment type="subcellular location">
    <subcellularLocation>
        <location evidence="1">Cell outer membrane</location>
        <topology evidence="1">Multi-pass membrane protein</topology>
    </subcellularLocation>
</comment>
<dbReference type="AlphaFoldDB" id="A0A240EN29"/>
<reference evidence="12" key="1">
    <citation type="submission" date="2016-06" db="EMBL/GenBank/DDBJ databases">
        <authorList>
            <person name="Rodrigo-Torres L."/>
            <person name="Arahal R.D."/>
            <person name="Lucena T."/>
        </authorList>
    </citation>
    <scope>NUCLEOTIDE SEQUENCE [LARGE SCALE GENOMIC DNA]</scope>
    <source>
        <strain evidence="12">CECT8203</strain>
    </source>
</reference>
<dbReference type="OrthoDB" id="106611at2"/>
<feature type="chain" id="PRO_5012647534" evidence="10">
    <location>
        <begin position="23"/>
        <end position="462"/>
    </location>
</feature>
<gene>
    <name evidence="11" type="primary">scrY</name>
    <name evidence="11" type="ORF">VTH8203_03662</name>
</gene>
<dbReference type="PANTHER" id="PTHR38762:SF1">
    <property type="entry name" value="CRYPTIC OUTER MEMBRANE PORIN BGLH-RELATED"/>
    <property type="match status" value="1"/>
</dbReference>
<dbReference type="GO" id="GO:0015144">
    <property type="term" value="F:carbohydrate transmembrane transporter activity"/>
    <property type="evidence" value="ECO:0007669"/>
    <property type="project" value="TreeGrafter"/>
</dbReference>
<keyword evidence="5" id="KW-0812">Transmembrane</keyword>
<keyword evidence="8" id="KW-0472">Membrane</keyword>
<keyword evidence="7" id="KW-0626">Porin</keyword>
<evidence type="ECO:0000313" key="11">
    <source>
        <dbReference type="EMBL" id="SNX50014.1"/>
    </source>
</evidence>
<dbReference type="InterPro" id="IPR050286">
    <property type="entry name" value="G_neg_Bact_CarbUptk_Porin"/>
</dbReference>
<keyword evidence="12" id="KW-1185">Reference proteome</keyword>
<dbReference type="SUPFAM" id="SSF56935">
    <property type="entry name" value="Porins"/>
    <property type="match status" value="1"/>
</dbReference>
<protein>
    <submittedName>
        <fullName evidence="11">Sucrose porin</fullName>
    </submittedName>
</protein>
<dbReference type="Gene3D" id="2.40.170.10">
    <property type="entry name" value="Porin, LamB type"/>
    <property type="match status" value="1"/>
</dbReference>
<sequence>MKKVSVIAAAVVGALASGAVMAEDKVQEGWQVNGYGHLLYNVGESLQLNETWEHRRDYRAAGAAFSGNPNQVEFTVTKGNNYENGAWSKYILKTEYGNNEGGNGRGFYGSSGGNDSHLSSGQFEFKEAYIELGDLSMFAEGTSMWAGKRYLNRQAGIITKEYWKQSSGLGAGVEYKGLGFADNFGFAVVSADPGDGYCVNTVKPDNAPEYDETVNGKYCNTLDDGRSTTLTSMDLYLYGIKALGGSFDFDVKYQVRAHSDQYRIDTKTPDAAENGIGAGITYSRDYYGFDGWSLTGVTYGKGIAATKGTNFGNWNGGWAEDDVSLFLTSYGVANITENVQLGSEIVYWNIDNSERGQVWGATDGVTRAFLGLTPTYRVNDNFRLEAVLTAASETAKGWRTDDTTYFYSATLAPVFSVNADYWGRPQIKPYIAYMSSSDDSYGWSQSSKGSDTRFGIEAEIWF</sequence>
<dbReference type="InterPro" id="IPR036998">
    <property type="entry name" value="Porin_LamB_sf"/>
</dbReference>
<dbReference type="EMBL" id="OANU01000091">
    <property type="protein sequence ID" value="SNX50014.1"/>
    <property type="molecule type" value="Genomic_DNA"/>
</dbReference>
<keyword evidence="9" id="KW-0998">Cell outer membrane</keyword>
<name>A0A240EN29_9VIBR</name>
<dbReference type="Pfam" id="PF02264">
    <property type="entry name" value="LamB"/>
    <property type="match status" value="1"/>
</dbReference>
<evidence type="ECO:0000256" key="2">
    <source>
        <dbReference type="ARBA" id="ARBA00007055"/>
    </source>
</evidence>
<evidence type="ECO:0000256" key="5">
    <source>
        <dbReference type="ARBA" id="ARBA00022692"/>
    </source>
</evidence>
<evidence type="ECO:0000256" key="6">
    <source>
        <dbReference type="ARBA" id="ARBA00023065"/>
    </source>
</evidence>
<keyword evidence="3" id="KW-0813">Transport</keyword>
<keyword evidence="6" id="KW-0406">Ion transport</keyword>
<dbReference type="GO" id="GO:0015288">
    <property type="term" value="F:porin activity"/>
    <property type="evidence" value="ECO:0007669"/>
    <property type="project" value="UniProtKB-KW"/>
</dbReference>
<dbReference type="GO" id="GO:0046930">
    <property type="term" value="C:pore complex"/>
    <property type="evidence" value="ECO:0007669"/>
    <property type="project" value="UniProtKB-KW"/>
</dbReference>
<evidence type="ECO:0000256" key="4">
    <source>
        <dbReference type="ARBA" id="ARBA00022452"/>
    </source>
</evidence>
<organism evidence="11 12">
    <name type="scientific">Vibrio thalassae</name>
    <dbReference type="NCBI Taxonomy" id="1243014"/>
    <lineage>
        <taxon>Bacteria</taxon>
        <taxon>Pseudomonadati</taxon>
        <taxon>Pseudomonadota</taxon>
        <taxon>Gammaproteobacteria</taxon>
        <taxon>Vibrionales</taxon>
        <taxon>Vibrionaceae</taxon>
        <taxon>Vibrio</taxon>
    </lineage>
</organism>
<dbReference type="GO" id="GO:0015774">
    <property type="term" value="P:polysaccharide transport"/>
    <property type="evidence" value="ECO:0007669"/>
    <property type="project" value="TreeGrafter"/>
</dbReference>
<evidence type="ECO:0000256" key="9">
    <source>
        <dbReference type="ARBA" id="ARBA00023237"/>
    </source>
</evidence>
<evidence type="ECO:0000256" key="3">
    <source>
        <dbReference type="ARBA" id="ARBA00022448"/>
    </source>
</evidence>
<accession>A0A240EN29</accession>
<evidence type="ECO:0000256" key="7">
    <source>
        <dbReference type="ARBA" id="ARBA00023114"/>
    </source>
</evidence>
<feature type="signal peptide" evidence="10">
    <location>
        <begin position="1"/>
        <end position="22"/>
    </location>
</feature>
<dbReference type="Proteomes" id="UP000219336">
    <property type="component" value="Unassembled WGS sequence"/>
</dbReference>
<keyword evidence="4" id="KW-1134">Transmembrane beta strand</keyword>
<evidence type="ECO:0000256" key="10">
    <source>
        <dbReference type="SAM" id="SignalP"/>
    </source>
</evidence>
<dbReference type="GO" id="GO:0006811">
    <property type="term" value="P:monoatomic ion transport"/>
    <property type="evidence" value="ECO:0007669"/>
    <property type="project" value="UniProtKB-KW"/>
</dbReference>
<dbReference type="InterPro" id="IPR003192">
    <property type="entry name" value="Porin_LamB"/>
</dbReference>
<keyword evidence="10" id="KW-0732">Signal</keyword>
<dbReference type="GO" id="GO:0009279">
    <property type="term" value="C:cell outer membrane"/>
    <property type="evidence" value="ECO:0007669"/>
    <property type="project" value="UniProtKB-SubCell"/>
</dbReference>
<evidence type="ECO:0000313" key="12">
    <source>
        <dbReference type="Proteomes" id="UP000219336"/>
    </source>
</evidence>
<dbReference type="PANTHER" id="PTHR38762">
    <property type="entry name" value="CRYPTIC OUTER MEMBRANE PORIN BGLH-RELATED"/>
    <property type="match status" value="1"/>
</dbReference>
<evidence type="ECO:0000256" key="8">
    <source>
        <dbReference type="ARBA" id="ARBA00023136"/>
    </source>
</evidence>
<proteinExistence type="inferred from homology"/>
<comment type="similarity">
    <text evidence="2">Belongs to the porin LamB (TC 1.B.3) family.</text>
</comment>
<evidence type="ECO:0000256" key="1">
    <source>
        <dbReference type="ARBA" id="ARBA00004571"/>
    </source>
</evidence>